<dbReference type="Gene3D" id="3.30.70.330">
    <property type="match status" value="1"/>
</dbReference>
<dbReference type="InterPro" id="IPR001611">
    <property type="entry name" value="Leu-rich_rpt"/>
</dbReference>
<dbReference type="InterPro" id="IPR018222">
    <property type="entry name" value="Nuclear_transport_factor_2_euk"/>
</dbReference>
<feature type="compositionally biased region" description="Gly residues" evidence="8">
    <location>
        <begin position="133"/>
        <end position="144"/>
    </location>
</feature>
<dbReference type="GO" id="GO:0005654">
    <property type="term" value="C:nucleoplasm"/>
    <property type="evidence" value="ECO:0007669"/>
    <property type="project" value="UniProtKB-SubCell"/>
</dbReference>
<evidence type="ECO:0000256" key="3">
    <source>
        <dbReference type="ARBA" id="ARBA00022448"/>
    </source>
</evidence>
<proteinExistence type="inferred from homology"/>
<dbReference type="EMBL" id="OV696689">
    <property type="protein sequence ID" value="CAH1263602.1"/>
    <property type="molecule type" value="Genomic_DNA"/>
</dbReference>
<dbReference type="PANTHER" id="PTHR10662">
    <property type="entry name" value="NUCLEAR RNA EXPORT FACTOR"/>
    <property type="match status" value="1"/>
</dbReference>
<dbReference type="CDD" id="cd14342">
    <property type="entry name" value="UBA_TAP-C"/>
    <property type="match status" value="1"/>
</dbReference>
<protein>
    <submittedName>
        <fullName evidence="11">NXF1 protein</fullName>
    </submittedName>
</protein>
<dbReference type="SUPFAM" id="SSF54928">
    <property type="entry name" value="RNA-binding domain, RBD"/>
    <property type="match status" value="1"/>
</dbReference>
<dbReference type="InterPro" id="IPR032675">
    <property type="entry name" value="LRR_dom_sf"/>
</dbReference>
<feature type="region of interest" description="Disordered" evidence="8">
    <location>
        <begin position="646"/>
        <end position="671"/>
    </location>
</feature>
<evidence type="ECO:0000256" key="2">
    <source>
        <dbReference type="ARBA" id="ARBA00009285"/>
    </source>
</evidence>
<dbReference type="Gene3D" id="3.80.10.10">
    <property type="entry name" value="Ribonuclease Inhibitor"/>
    <property type="match status" value="1"/>
</dbReference>
<dbReference type="PROSITE" id="PS50177">
    <property type="entry name" value="NTF2_DOMAIN"/>
    <property type="match status" value="1"/>
</dbReference>
<feature type="domain" description="TAP-C" evidence="10">
    <location>
        <begin position="673"/>
        <end position="727"/>
    </location>
</feature>
<dbReference type="Pfam" id="PF09162">
    <property type="entry name" value="Tap-RNA_bind"/>
    <property type="match status" value="1"/>
</dbReference>
<dbReference type="SUPFAM" id="SSF46934">
    <property type="entry name" value="UBA-like"/>
    <property type="match status" value="1"/>
</dbReference>
<dbReference type="GO" id="GO:0016973">
    <property type="term" value="P:poly(A)+ mRNA export from nucleus"/>
    <property type="evidence" value="ECO:0007669"/>
    <property type="project" value="TreeGrafter"/>
</dbReference>
<dbReference type="FunFam" id="3.10.450.50:FF:000089">
    <property type="entry name" value="Nuclear export factor-b"/>
    <property type="match status" value="1"/>
</dbReference>
<dbReference type="InterPro" id="IPR032710">
    <property type="entry name" value="NTF2-like_dom_sf"/>
</dbReference>
<dbReference type="InterPro" id="IPR057125">
    <property type="entry name" value="NXF1/2/3/5-like_LRR"/>
</dbReference>
<evidence type="ECO:0000256" key="5">
    <source>
        <dbReference type="ARBA" id="ARBA00022737"/>
    </source>
</evidence>
<evidence type="ECO:0000313" key="12">
    <source>
        <dbReference type="Proteomes" id="UP000838412"/>
    </source>
</evidence>
<dbReference type="InterPro" id="IPR012677">
    <property type="entry name" value="Nucleotide-bd_a/b_plait_sf"/>
</dbReference>
<dbReference type="Gene3D" id="1.10.8.10">
    <property type="entry name" value="DNA helicase RuvA subunit, C-terminal domain"/>
    <property type="match status" value="1"/>
</dbReference>
<dbReference type="Pfam" id="PF03943">
    <property type="entry name" value="TAP_C"/>
    <property type="match status" value="1"/>
</dbReference>
<dbReference type="FunFam" id="3.30.70.330:FF:002278">
    <property type="match status" value="1"/>
</dbReference>
<feature type="region of interest" description="Disordered" evidence="8">
    <location>
        <begin position="53"/>
        <end position="221"/>
    </location>
</feature>
<dbReference type="Gene3D" id="3.10.450.50">
    <property type="match status" value="1"/>
</dbReference>
<keyword evidence="7" id="KW-0539">Nucleus</keyword>
<dbReference type="OrthoDB" id="25872at2759"/>
<organism evidence="11 12">
    <name type="scientific">Branchiostoma lanceolatum</name>
    <name type="common">Common lancelet</name>
    <name type="synonym">Amphioxus lanceolatum</name>
    <dbReference type="NCBI Taxonomy" id="7740"/>
    <lineage>
        <taxon>Eukaryota</taxon>
        <taxon>Metazoa</taxon>
        <taxon>Chordata</taxon>
        <taxon>Cephalochordata</taxon>
        <taxon>Leptocardii</taxon>
        <taxon>Amphioxiformes</taxon>
        <taxon>Branchiostomatidae</taxon>
        <taxon>Branchiostoma</taxon>
    </lineage>
</organism>
<name>A0A8J9ZVI9_BRALA</name>
<feature type="compositionally biased region" description="Gly residues" evidence="8">
    <location>
        <begin position="107"/>
        <end position="116"/>
    </location>
</feature>
<dbReference type="InterPro" id="IPR005637">
    <property type="entry name" value="TAP_C_dom"/>
</dbReference>
<dbReference type="AlphaFoldDB" id="A0A8J9ZVI9"/>
<dbReference type="Pfam" id="PF22602">
    <property type="entry name" value="NXF_NTF2"/>
    <property type="match status" value="1"/>
</dbReference>
<comment type="subcellular location">
    <subcellularLocation>
        <location evidence="1">Nucleus</location>
        <location evidence="1">Nucleoplasm</location>
    </subcellularLocation>
</comment>
<evidence type="ECO:0000259" key="9">
    <source>
        <dbReference type="PROSITE" id="PS50177"/>
    </source>
</evidence>
<keyword evidence="12" id="KW-1185">Reference proteome</keyword>
<feature type="domain" description="NTF2" evidence="9">
    <location>
        <begin position="488"/>
        <end position="641"/>
    </location>
</feature>
<gene>
    <name evidence="11" type="primary">NXF1</name>
    <name evidence="11" type="ORF">BLAG_LOCUS18246</name>
</gene>
<dbReference type="PROSITE" id="PS51281">
    <property type="entry name" value="TAP_C"/>
    <property type="match status" value="1"/>
</dbReference>
<dbReference type="PANTHER" id="PTHR10662:SF22">
    <property type="entry name" value="NUCLEAR RNA EXPORT FACTOR 1"/>
    <property type="match status" value="1"/>
</dbReference>
<dbReference type="Pfam" id="PF24048">
    <property type="entry name" value="LRR_NXF1-5"/>
    <property type="match status" value="1"/>
</dbReference>
<dbReference type="GO" id="GO:0003723">
    <property type="term" value="F:RNA binding"/>
    <property type="evidence" value="ECO:0007669"/>
    <property type="project" value="InterPro"/>
</dbReference>
<sequence length="727" mass="81022">MYVHKTGHVTYTAPLIGPLLSAIAERKVGACVEEMAHKGLFGRALEDTFKVTTSRDGSRSFFGHDDRTSSGSRDRGGGFGFNRDRGGGGGGGGSWRGGYDQNRDGGYRSGGRGGQSRGSNRNRYRGNRRGWKKGGPGRGGGGGPTPRSRFEDDEGDIQMSDDGNESQSQRYNPYGRPESRRSNRPNDSGRGRRGRGSGGGYRDLDEPGTSHSNRAEGGDEDGWHKITVIQGKRSVKNWLLSTLQKMCPVPFQPTEFHYEKNHAVFYVPDRATAEGLTSISRKVKTREGYRLVLLSKVETPETVRMVNKTTMEAIKLSMAKRFDAATSALNLSNLFGDIELQAQDIRVALSRKMYMNSVIAIIKENVPVIERLDMSNNRLFHLGDLADLVSVRKGVKYLNLSHNELKSEFELDKIKEWKLEELWLDGNPVCNNFKEQSAYISAVRKRFPKVVRLDGHELPPPIAFDLESNTALPETKGSNFDNDVCRKIIMDFLEKYFMVYDSEDRQGLLEAYHDQAYFSLCVSHPQAAPHYQRKSLQDFCRESRNLLFVNDLSQRVKFLKHSRLNVVAFLNELPHTQHDPNSFVIDVGVAMNSLICFTVSGVFREVVSKSGGNPPIRSFSRVFTAVPAPQGLCIVNDMMTISAASPTQEKAAFTSPAPTPSPSPVPGLSGLSEPQQQMVKMFAEQSGMNEEWSQSCLEQNGWEYNKSAQVFTELKAQNKIPPEAFLK</sequence>
<keyword evidence="5" id="KW-0677">Repeat</keyword>
<feature type="compositionally biased region" description="Basic and acidic residues" evidence="8">
    <location>
        <begin position="56"/>
        <end position="86"/>
    </location>
</feature>
<evidence type="ECO:0000313" key="11">
    <source>
        <dbReference type="EMBL" id="CAH1263602.1"/>
    </source>
</evidence>
<dbReference type="FunFam" id="1.10.8.10:FF:000018">
    <property type="entry name" value="Nuclear RNA export factor 1"/>
    <property type="match status" value="1"/>
</dbReference>
<keyword evidence="6" id="KW-0509">mRNA transport</keyword>
<dbReference type="InterPro" id="IPR030217">
    <property type="entry name" value="NXF_fam"/>
</dbReference>
<dbReference type="SMART" id="SM00804">
    <property type="entry name" value="TAP_C"/>
    <property type="match status" value="1"/>
</dbReference>
<feature type="compositionally biased region" description="Basic residues" evidence="8">
    <location>
        <begin position="120"/>
        <end position="132"/>
    </location>
</feature>
<dbReference type="GO" id="GO:0005737">
    <property type="term" value="C:cytoplasm"/>
    <property type="evidence" value="ECO:0007669"/>
    <property type="project" value="InterPro"/>
</dbReference>
<dbReference type="InterPro" id="IPR015245">
    <property type="entry name" value="Tap_RNA-bd"/>
</dbReference>
<keyword evidence="3" id="KW-0813">Transport</keyword>
<accession>A0A8J9ZVI9</accession>
<comment type="similarity">
    <text evidence="2">Belongs to the NXF family.</text>
</comment>
<dbReference type="InterPro" id="IPR002075">
    <property type="entry name" value="NTF2_dom"/>
</dbReference>
<evidence type="ECO:0000256" key="4">
    <source>
        <dbReference type="ARBA" id="ARBA00022614"/>
    </source>
</evidence>
<evidence type="ECO:0000256" key="7">
    <source>
        <dbReference type="ARBA" id="ARBA00023242"/>
    </source>
</evidence>
<dbReference type="SUPFAM" id="SSF52058">
    <property type="entry name" value="L domain-like"/>
    <property type="match status" value="1"/>
</dbReference>
<dbReference type="InterPro" id="IPR009060">
    <property type="entry name" value="UBA-like_sf"/>
</dbReference>
<keyword evidence="4" id="KW-0433">Leucine-rich repeat</keyword>
<feature type="compositionally biased region" description="Gly residues" evidence="8">
    <location>
        <begin position="87"/>
        <end position="96"/>
    </location>
</feature>
<dbReference type="SUPFAM" id="SSF54427">
    <property type="entry name" value="NTF2-like"/>
    <property type="match status" value="1"/>
</dbReference>
<reference evidence="11" key="1">
    <citation type="submission" date="2022-01" db="EMBL/GenBank/DDBJ databases">
        <authorList>
            <person name="Braso-Vives M."/>
        </authorList>
    </citation>
    <scope>NUCLEOTIDE SEQUENCE</scope>
</reference>
<dbReference type="FunFam" id="3.80.10.10:FF:000384">
    <property type="entry name" value="Nuclear RNA export factor 1"/>
    <property type="match status" value="1"/>
</dbReference>
<evidence type="ECO:0000259" key="10">
    <source>
        <dbReference type="PROSITE" id="PS51281"/>
    </source>
</evidence>
<dbReference type="InterPro" id="IPR035979">
    <property type="entry name" value="RBD_domain_sf"/>
</dbReference>
<evidence type="ECO:0000256" key="6">
    <source>
        <dbReference type="ARBA" id="ARBA00022816"/>
    </source>
</evidence>
<dbReference type="Proteomes" id="UP000838412">
    <property type="component" value="Chromosome 4"/>
</dbReference>
<evidence type="ECO:0000256" key="8">
    <source>
        <dbReference type="SAM" id="MobiDB-lite"/>
    </source>
</evidence>
<evidence type="ECO:0000256" key="1">
    <source>
        <dbReference type="ARBA" id="ARBA00004642"/>
    </source>
</evidence>
<dbReference type="PROSITE" id="PS51450">
    <property type="entry name" value="LRR"/>
    <property type="match status" value="1"/>
</dbReference>